<feature type="compositionally biased region" description="Basic residues" evidence="1">
    <location>
        <begin position="1"/>
        <end position="11"/>
    </location>
</feature>
<sequence length="117" mass="13203">MPNVKSNHKHAPPQPPQFVPRRLQQPPRPASGRGSNPPTTQEIVASYARIPPQKKLQLALGLFAFASFGVYMTYKFEEWYPVPKHAAPGDNSSTPVLKSQVDVAWEEEEKKELARKR</sequence>
<accession>A0AAD5TKW4</accession>
<reference evidence="2" key="1">
    <citation type="submission" date="2020-05" db="EMBL/GenBank/DDBJ databases">
        <title>Phylogenomic resolution of chytrid fungi.</title>
        <authorList>
            <person name="Stajich J.E."/>
            <person name="Amses K."/>
            <person name="Simmons R."/>
            <person name="Seto K."/>
            <person name="Myers J."/>
            <person name="Bonds A."/>
            <person name="Quandt C.A."/>
            <person name="Barry K."/>
            <person name="Liu P."/>
            <person name="Grigoriev I."/>
            <person name="Longcore J.E."/>
            <person name="James T.Y."/>
        </authorList>
    </citation>
    <scope>NUCLEOTIDE SEQUENCE</scope>
    <source>
        <strain evidence="2">JEL0379</strain>
    </source>
</reference>
<comment type="caution">
    <text evidence="2">The sequence shown here is derived from an EMBL/GenBank/DDBJ whole genome shotgun (WGS) entry which is preliminary data.</text>
</comment>
<name>A0AAD5TKW4_9FUNG</name>
<dbReference type="Proteomes" id="UP001212152">
    <property type="component" value="Unassembled WGS sequence"/>
</dbReference>
<evidence type="ECO:0000313" key="2">
    <source>
        <dbReference type="EMBL" id="KAJ3177436.1"/>
    </source>
</evidence>
<dbReference type="EMBL" id="JADGJQ010000033">
    <property type="protein sequence ID" value="KAJ3177436.1"/>
    <property type="molecule type" value="Genomic_DNA"/>
</dbReference>
<dbReference type="AlphaFoldDB" id="A0AAD5TKW4"/>
<evidence type="ECO:0000313" key="3">
    <source>
        <dbReference type="Proteomes" id="UP001212152"/>
    </source>
</evidence>
<protein>
    <submittedName>
        <fullName evidence="2">Uncharacterized protein</fullName>
    </submittedName>
</protein>
<gene>
    <name evidence="2" type="ORF">HDU87_004455</name>
</gene>
<feature type="region of interest" description="Disordered" evidence="1">
    <location>
        <begin position="1"/>
        <end position="46"/>
    </location>
</feature>
<proteinExistence type="predicted"/>
<evidence type="ECO:0000256" key="1">
    <source>
        <dbReference type="SAM" id="MobiDB-lite"/>
    </source>
</evidence>
<feature type="compositionally biased region" description="Polar residues" evidence="1">
    <location>
        <begin position="33"/>
        <end position="43"/>
    </location>
</feature>
<organism evidence="2 3">
    <name type="scientific">Geranomyces variabilis</name>
    <dbReference type="NCBI Taxonomy" id="109894"/>
    <lineage>
        <taxon>Eukaryota</taxon>
        <taxon>Fungi</taxon>
        <taxon>Fungi incertae sedis</taxon>
        <taxon>Chytridiomycota</taxon>
        <taxon>Chytridiomycota incertae sedis</taxon>
        <taxon>Chytridiomycetes</taxon>
        <taxon>Spizellomycetales</taxon>
        <taxon>Powellomycetaceae</taxon>
        <taxon>Geranomyces</taxon>
    </lineage>
</organism>
<keyword evidence="3" id="KW-1185">Reference proteome</keyword>